<comment type="caution">
    <text evidence="1">The sequence shown here is derived from an EMBL/GenBank/DDBJ whole genome shotgun (WGS) entry which is preliminary data.</text>
</comment>
<keyword evidence="2" id="KW-1185">Reference proteome</keyword>
<dbReference type="Proteomes" id="UP001280581">
    <property type="component" value="Unassembled WGS sequence"/>
</dbReference>
<reference evidence="1 2" key="1">
    <citation type="submission" date="2021-02" db="EMBL/GenBank/DDBJ databases">
        <title>Genome assembly of Pseudopithomyces chartarum.</title>
        <authorList>
            <person name="Jauregui R."/>
            <person name="Singh J."/>
            <person name="Voisey C."/>
        </authorList>
    </citation>
    <scope>NUCLEOTIDE SEQUENCE [LARGE SCALE GENOMIC DNA]</scope>
    <source>
        <strain evidence="1 2">AGR01</strain>
    </source>
</reference>
<evidence type="ECO:0000313" key="2">
    <source>
        <dbReference type="Proteomes" id="UP001280581"/>
    </source>
</evidence>
<dbReference type="AlphaFoldDB" id="A0AAN6LRY2"/>
<sequence>MAPERAAAAAAAAASAASVCPPSPPGQPSSSLSTAAALRCAALHCSRRSRASGGPASIPRALDWARRPWCLMVPRFMQADERAMSFVLRQIDAPTRARCVADTAG</sequence>
<organism evidence="1 2">
    <name type="scientific">Pseudopithomyces chartarum</name>
    <dbReference type="NCBI Taxonomy" id="1892770"/>
    <lineage>
        <taxon>Eukaryota</taxon>
        <taxon>Fungi</taxon>
        <taxon>Dikarya</taxon>
        <taxon>Ascomycota</taxon>
        <taxon>Pezizomycotina</taxon>
        <taxon>Dothideomycetes</taxon>
        <taxon>Pleosporomycetidae</taxon>
        <taxon>Pleosporales</taxon>
        <taxon>Massarineae</taxon>
        <taxon>Didymosphaeriaceae</taxon>
        <taxon>Pseudopithomyces</taxon>
    </lineage>
</organism>
<gene>
    <name evidence="1" type="ORF">GRF29_112g334435</name>
</gene>
<protein>
    <submittedName>
        <fullName evidence="1">Uncharacterized protein</fullName>
    </submittedName>
</protein>
<dbReference type="EMBL" id="WVTA01000011">
    <property type="protein sequence ID" value="KAK3203147.1"/>
    <property type="molecule type" value="Genomic_DNA"/>
</dbReference>
<evidence type="ECO:0000313" key="1">
    <source>
        <dbReference type="EMBL" id="KAK3203147.1"/>
    </source>
</evidence>
<proteinExistence type="predicted"/>
<accession>A0AAN6LRY2</accession>
<name>A0AAN6LRY2_9PLEO</name>